<evidence type="ECO:0000313" key="2">
    <source>
        <dbReference type="Proteomes" id="UP000275137"/>
    </source>
</evidence>
<comment type="caution">
    <text evidence="1">The sequence shown here is derived from an EMBL/GenBank/DDBJ whole genome shotgun (WGS) entry which is preliminary data.</text>
</comment>
<organism evidence="1 2">
    <name type="scientific">Pseudomethylobacillus aquaticus</name>
    <dbReference type="NCBI Taxonomy" id="2676064"/>
    <lineage>
        <taxon>Bacteria</taxon>
        <taxon>Pseudomonadati</taxon>
        <taxon>Pseudomonadota</taxon>
        <taxon>Betaproteobacteria</taxon>
        <taxon>Nitrosomonadales</taxon>
        <taxon>Methylophilaceae</taxon>
        <taxon>Pseudomethylobacillus</taxon>
    </lineage>
</organism>
<gene>
    <name evidence="1" type="ORF">ED236_02340</name>
</gene>
<accession>A0A3N0V6C4</accession>
<dbReference type="Proteomes" id="UP000275137">
    <property type="component" value="Unassembled WGS sequence"/>
</dbReference>
<reference evidence="1 2" key="1">
    <citation type="submission" date="2018-10" db="EMBL/GenBank/DDBJ databases">
        <authorList>
            <person name="Chen W.-M."/>
        </authorList>
    </citation>
    <scope>NUCLEOTIDE SEQUENCE [LARGE SCALE GENOMIC DNA]</scope>
    <source>
        <strain evidence="1 2">H-5</strain>
    </source>
</reference>
<sequence length="75" mass="8427">MQTQRLLEMANQIGDFFQSYPDPVEARKDIANHLKKFWALSMREQIIAHVEAQQGAGLHAIVGEAIKEHRAALAS</sequence>
<dbReference type="AlphaFoldDB" id="A0A3N0V6C4"/>
<dbReference type="RefSeq" id="WP_123236311.1">
    <property type="nucleotide sequence ID" value="NZ_RJVP01000001.1"/>
</dbReference>
<dbReference type="InterPro" id="IPR021074">
    <property type="entry name" value="Formate_DH_dsu"/>
</dbReference>
<name>A0A3N0V6C4_9PROT</name>
<proteinExistence type="predicted"/>
<keyword evidence="2" id="KW-1185">Reference proteome</keyword>
<dbReference type="EMBL" id="RJVP01000001">
    <property type="protein sequence ID" value="ROH88319.1"/>
    <property type="molecule type" value="Genomic_DNA"/>
</dbReference>
<protein>
    <submittedName>
        <fullName evidence="1">Formate dehydrogenase</fullName>
    </submittedName>
</protein>
<dbReference type="Pfam" id="PF11390">
    <property type="entry name" value="FdsD"/>
    <property type="match status" value="1"/>
</dbReference>
<evidence type="ECO:0000313" key="1">
    <source>
        <dbReference type="EMBL" id="ROH88319.1"/>
    </source>
</evidence>